<organism evidence="2 3">
    <name type="scientific">Acipenser ruthenus</name>
    <name type="common">Sterlet sturgeon</name>
    <dbReference type="NCBI Taxonomy" id="7906"/>
    <lineage>
        <taxon>Eukaryota</taxon>
        <taxon>Metazoa</taxon>
        <taxon>Chordata</taxon>
        <taxon>Craniata</taxon>
        <taxon>Vertebrata</taxon>
        <taxon>Euteleostomi</taxon>
        <taxon>Actinopterygii</taxon>
        <taxon>Chondrostei</taxon>
        <taxon>Acipenseriformes</taxon>
        <taxon>Acipenseridae</taxon>
        <taxon>Acipenser</taxon>
    </lineage>
</organism>
<name>A0A444UZ57_ACIRT</name>
<evidence type="ECO:0000256" key="1">
    <source>
        <dbReference type="SAM" id="Phobius"/>
    </source>
</evidence>
<evidence type="ECO:0000313" key="2">
    <source>
        <dbReference type="EMBL" id="RXM93457.1"/>
    </source>
</evidence>
<dbReference type="EMBL" id="SCEB01004580">
    <property type="protein sequence ID" value="RXM93457.1"/>
    <property type="molecule type" value="Genomic_DNA"/>
</dbReference>
<proteinExistence type="predicted"/>
<reference evidence="2 3" key="1">
    <citation type="submission" date="2019-01" db="EMBL/GenBank/DDBJ databases">
        <title>Draft Genome and Complete Hox-Cluster Characterization of the Sterlet Sturgeon (Acipenser ruthenus).</title>
        <authorList>
            <person name="Wei Q."/>
        </authorList>
    </citation>
    <scope>NUCLEOTIDE SEQUENCE [LARGE SCALE GENOMIC DNA]</scope>
    <source>
        <strain evidence="2">WHYD16114868_AA</strain>
        <tissue evidence="2">Blood</tissue>
    </source>
</reference>
<protein>
    <submittedName>
        <fullName evidence="2">Lathosterol oxidase</fullName>
    </submittedName>
</protein>
<keyword evidence="3" id="KW-1185">Reference proteome</keyword>
<sequence>MDLVLSIADHYFFTPCVYPATWPEDDALRQILGLLAVTNLGAAALYLVLGSLSYYFNQVRREICYAMQSLPWISLPTVALFFAEIRGYSKLYDSVDDSPYGKMHA</sequence>
<comment type="caution">
    <text evidence="2">The sequence shown here is derived from an EMBL/GenBank/DDBJ whole genome shotgun (WGS) entry which is preliminary data.</text>
</comment>
<keyword evidence="1" id="KW-1133">Transmembrane helix</keyword>
<feature type="transmembrane region" description="Helical" evidence="1">
    <location>
        <begin position="31"/>
        <end position="56"/>
    </location>
</feature>
<feature type="transmembrane region" description="Helical" evidence="1">
    <location>
        <begin position="63"/>
        <end position="83"/>
    </location>
</feature>
<gene>
    <name evidence="2" type="ORF">EOD39_19057</name>
</gene>
<dbReference type="Proteomes" id="UP000289886">
    <property type="component" value="Unassembled WGS sequence"/>
</dbReference>
<keyword evidence="1" id="KW-0472">Membrane</keyword>
<accession>A0A444UZ57</accession>
<keyword evidence="1" id="KW-0812">Transmembrane</keyword>
<evidence type="ECO:0000313" key="3">
    <source>
        <dbReference type="Proteomes" id="UP000289886"/>
    </source>
</evidence>
<dbReference type="AlphaFoldDB" id="A0A444UZ57"/>